<dbReference type="Proteomes" id="UP000076532">
    <property type="component" value="Unassembled WGS sequence"/>
</dbReference>
<keyword evidence="3" id="KW-1185">Reference proteome</keyword>
<feature type="compositionally biased region" description="Acidic residues" evidence="1">
    <location>
        <begin position="208"/>
        <end position="223"/>
    </location>
</feature>
<sequence>IPIIDMYSLETDCLIPRTADSESPAEALVLRGFIGNSPLSPNLAVSIKTIEFYRKLRLRKPSFSIEAFAKVVCDMYTQIPYTRRWRSALSDVFDAYLGILRIVDKHVLDALGRNSPDWRVQNSCPPCTYKVCSDYTYYDLEGEPAQTFNRVLVFDGNNSMKRLYRVGKTHPRDLIPFLESDYLLPPTYVDRFKDEVASHRGPAVNTAEDTEDWEDLEDGEEESATPGLVPCTKNWKAAAADEKKKTWGVFEETGIFVTACRHSLIMWWSDMLRSGELAKYPLAHISKALDVLEDHLLFGSDIGCVLQKTVGTSSLGPEFRRKDCRCCVNAFHGYSHNWACQKRYHPNVIKGLGIEDLETLERIFSASNAVACLTRYATAYRRRVFIDLFFRQWDDEKYLNLAAMQHNNYRQALSIIESESFALKDSMMSLNITIEDLERWHIEEVDFFSTLGQEQAYDVHAVAYAELLQELHTASANHQDRNDIFMNCTPNDYEFVPASSSRPAYDADLSKTRKAEAQRRIARERYNQLIEDVVIMEVKMGISIRWQPTDTAYLEAVKYIAERSYHRALENLQCLVIQRLFELNRLNLAGYRMRTHIAKSLQTRCKAIQNAVAAYNSAALLMRPPRPTLDWSKASHYSFLEDFQLLQDTRNDIREKPWATPVIRAVMKQFQRIQRAHEEIDNCHIEIRRLHTHVLDETADLGKIAQELAVQHDPIAGPVADYALRRVTANNYLHSRIMQIYHMESYSGDKTPGRRIGRTVASGDGPSTQVLPVHNDGDDDIDYELEEDDDLQDEYGGLVNFVSDMHL</sequence>
<dbReference type="AlphaFoldDB" id="A0A165ZCM1"/>
<organism evidence="2 3">
    <name type="scientific">Athelia psychrophila</name>
    <dbReference type="NCBI Taxonomy" id="1759441"/>
    <lineage>
        <taxon>Eukaryota</taxon>
        <taxon>Fungi</taxon>
        <taxon>Dikarya</taxon>
        <taxon>Basidiomycota</taxon>
        <taxon>Agaricomycotina</taxon>
        <taxon>Agaricomycetes</taxon>
        <taxon>Agaricomycetidae</taxon>
        <taxon>Atheliales</taxon>
        <taxon>Atheliaceae</taxon>
        <taxon>Athelia</taxon>
    </lineage>
</organism>
<evidence type="ECO:0000313" key="2">
    <source>
        <dbReference type="EMBL" id="KZP10444.1"/>
    </source>
</evidence>
<feature type="non-terminal residue" evidence="2">
    <location>
        <position position="1"/>
    </location>
</feature>
<proteinExistence type="predicted"/>
<reference evidence="2 3" key="1">
    <citation type="journal article" date="2016" name="Mol. Biol. Evol.">
        <title>Comparative Genomics of Early-Diverging Mushroom-Forming Fungi Provides Insights into the Origins of Lignocellulose Decay Capabilities.</title>
        <authorList>
            <person name="Nagy L.G."/>
            <person name="Riley R."/>
            <person name="Tritt A."/>
            <person name="Adam C."/>
            <person name="Daum C."/>
            <person name="Floudas D."/>
            <person name="Sun H."/>
            <person name="Yadav J.S."/>
            <person name="Pangilinan J."/>
            <person name="Larsson K.H."/>
            <person name="Matsuura K."/>
            <person name="Barry K."/>
            <person name="Labutti K."/>
            <person name="Kuo R."/>
            <person name="Ohm R.A."/>
            <person name="Bhattacharya S.S."/>
            <person name="Shirouzu T."/>
            <person name="Yoshinaga Y."/>
            <person name="Martin F.M."/>
            <person name="Grigoriev I.V."/>
            <person name="Hibbett D.S."/>
        </authorList>
    </citation>
    <scope>NUCLEOTIDE SEQUENCE [LARGE SCALE GENOMIC DNA]</scope>
    <source>
        <strain evidence="2 3">CBS 109695</strain>
    </source>
</reference>
<accession>A0A165ZCM1</accession>
<dbReference type="PANTHER" id="PTHR33096">
    <property type="entry name" value="CXC2 DOMAIN-CONTAINING PROTEIN"/>
    <property type="match status" value="1"/>
</dbReference>
<protein>
    <recommendedName>
        <fullName evidence="4">CxC1-like cysteine cluster associated with KDZ transposases domain-containing protein</fullName>
    </recommendedName>
</protein>
<dbReference type="PANTHER" id="PTHR33096:SF1">
    <property type="entry name" value="CXC1-LIKE CYSTEINE CLUSTER ASSOCIATED WITH KDZ TRANSPOSASES DOMAIN-CONTAINING PROTEIN"/>
    <property type="match status" value="1"/>
</dbReference>
<gene>
    <name evidence="2" type="ORF">FIBSPDRAFT_758415</name>
</gene>
<dbReference type="EMBL" id="KV417680">
    <property type="protein sequence ID" value="KZP10444.1"/>
    <property type="molecule type" value="Genomic_DNA"/>
</dbReference>
<evidence type="ECO:0008006" key="4">
    <source>
        <dbReference type="Google" id="ProtNLM"/>
    </source>
</evidence>
<evidence type="ECO:0000313" key="3">
    <source>
        <dbReference type="Proteomes" id="UP000076532"/>
    </source>
</evidence>
<feature type="region of interest" description="Disordered" evidence="1">
    <location>
        <begin position="200"/>
        <end position="227"/>
    </location>
</feature>
<dbReference type="OrthoDB" id="2505969at2759"/>
<dbReference type="InterPro" id="IPR040521">
    <property type="entry name" value="KDZ"/>
</dbReference>
<dbReference type="Pfam" id="PF18758">
    <property type="entry name" value="KDZ"/>
    <property type="match status" value="1"/>
</dbReference>
<evidence type="ECO:0000256" key="1">
    <source>
        <dbReference type="SAM" id="MobiDB-lite"/>
    </source>
</evidence>
<name>A0A165ZCM1_9AGAM</name>